<keyword evidence="1" id="KW-0863">Zinc-finger</keyword>
<dbReference type="InterPro" id="IPR044299">
    <property type="entry name" value="GIS3/ZFP5/ZFP6"/>
</dbReference>
<dbReference type="Proteomes" id="UP000077755">
    <property type="component" value="Chromosome 8"/>
</dbReference>
<reference evidence="4" key="1">
    <citation type="journal article" date="2016" name="Nat. Genet.">
        <title>A high-quality carrot genome assembly provides new insights into carotenoid accumulation and asterid genome evolution.</title>
        <authorList>
            <person name="Iorizzo M."/>
            <person name="Ellison S."/>
            <person name="Senalik D."/>
            <person name="Zeng P."/>
            <person name="Satapoomin P."/>
            <person name="Huang J."/>
            <person name="Bowman M."/>
            <person name="Iovene M."/>
            <person name="Sanseverino W."/>
            <person name="Cavagnaro P."/>
            <person name="Yildiz M."/>
            <person name="Macko-Podgorni A."/>
            <person name="Moranska E."/>
            <person name="Grzebelus E."/>
            <person name="Grzebelus D."/>
            <person name="Ashrafi H."/>
            <person name="Zheng Z."/>
            <person name="Cheng S."/>
            <person name="Spooner D."/>
            <person name="Van Deynze A."/>
            <person name="Simon P."/>
        </authorList>
    </citation>
    <scope>NUCLEOTIDE SEQUENCE [LARGE SCALE GENOMIC DNA]</scope>
    <source>
        <tissue evidence="4">Leaf</tissue>
    </source>
</reference>
<evidence type="ECO:0000256" key="2">
    <source>
        <dbReference type="SAM" id="MobiDB-lite"/>
    </source>
</evidence>
<name>A0A175YPN1_DAUCS</name>
<keyword evidence="1" id="KW-0479">Metal-binding</keyword>
<dbReference type="STRING" id="79200.A0A175YPN1"/>
<dbReference type="InterPro" id="IPR013087">
    <property type="entry name" value="Znf_C2H2_type"/>
</dbReference>
<dbReference type="KEGG" id="dcr:108198482"/>
<dbReference type="PROSITE" id="PS50157">
    <property type="entry name" value="ZINC_FINGER_C2H2_2"/>
    <property type="match status" value="1"/>
</dbReference>
<dbReference type="InterPro" id="IPR036236">
    <property type="entry name" value="Znf_C2H2_sf"/>
</dbReference>
<accession>A0A175YPN1</accession>
<dbReference type="Gene3D" id="3.30.160.60">
    <property type="entry name" value="Classic Zinc Finger"/>
    <property type="match status" value="1"/>
</dbReference>
<dbReference type="AlphaFoldDB" id="A0A175YPN1"/>
<dbReference type="Pfam" id="PF13912">
    <property type="entry name" value="zf-C2H2_6"/>
    <property type="match status" value="1"/>
</dbReference>
<dbReference type="PANTHER" id="PTHR46353:SF23">
    <property type="entry name" value="C2H2 ZINC FINGER-CONTAINING PROTEIN-RELATED"/>
    <property type="match status" value="1"/>
</dbReference>
<dbReference type="GO" id="GO:0010090">
    <property type="term" value="P:trichome morphogenesis"/>
    <property type="evidence" value="ECO:0007669"/>
    <property type="project" value="InterPro"/>
</dbReference>
<sequence>MSEKDLHYNVQSDHKLSSSVKLFGIVVTNREKSPVTEQPDLDNKRYECQYCHREYSNSQALGGHQNAHRKERQRSKRAQFLSDPRYRPLGLTLPLISAPAAPSGQMVYSGTPSVQSRVLLSGVPLRNRRKVFVGQPCFNTVVPLNVESSRSRSADGRPALDGLDVDLHL</sequence>
<feature type="compositionally biased region" description="Basic residues" evidence="2">
    <location>
        <begin position="66"/>
        <end position="77"/>
    </location>
</feature>
<keyword evidence="6" id="KW-1185">Reference proteome</keyword>
<dbReference type="GO" id="GO:0008270">
    <property type="term" value="F:zinc ion binding"/>
    <property type="evidence" value="ECO:0007669"/>
    <property type="project" value="UniProtKB-KW"/>
</dbReference>
<keyword evidence="1" id="KW-0862">Zinc</keyword>
<evidence type="ECO:0000259" key="3">
    <source>
        <dbReference type="PROSITE" id="PS50157"/>
    </source>
</evidence>
<protein>
    <recommendedName>
        <fullName evidence="3">C2H2-type domain-containing protein</fullName>
    </recommendedName>
</protein>
<dbReference type="Gramene" id="KZM85559">
    <property type="protein sequence ID" value="KZM85559"/>
    <property type="gene ID" value="DCAR_027019"/>
</dbReference>
<dbReference type="OrthoDB" id="772256at2759"/>
<dbReference type="GO" id="GO:0005634">
    <property type="term" value="C:nucleus"/>
    <property type="evidence" value="ECO:0007669"/>
    <property type="project" value="TreeGrafter"/>
</dbReference>
<dbReference type="GO" id="GO:0009740">
    <property type="term" value="P:gibberellic acid mediated signaling pathway"/>
    <property type="evidence" value="ECO:0007669"/>
    <property type="project" value="TreeGrafter"/>
</dbReference>
<dbReference type="EMBL" id="CP093350">
    <property type="protein sequence ID" value="WOH13047.1"/>
    <property type="molecule type" value="Genomic_DNA"/>
</dbReference>
<dbReference type="EMBL" id="LNRQ01000008">
    <property type="protein sequence ID" value="KZM85559.1"/>
    <property type="molecule type" value="Genomic_DNA"/>
</dbReference>
<dbReference type="GO" id="GO:0000976">
    <property type="term" value="F:transcription cis-regulatory region binding"/>
    <property type="evidence" value="ECO:0007669"/>
    <property type="project" value="TreeGrafter"/>
</dbReference>
<dbReference type="GO" id="GO:0009736">
    <property type="term" value="P:cytokinin-activated signaling pathway"/>
    <property type="evidence" value="ECO:0007669"/>
    <property type="project" value="TreeGrafter"/>
</dbReference>
<gene>
    <name evidence="4" type="ORF">DCAR_027019</name>
    <name evidence="5" type="ORF">DCAR_0832556</name>
</gene>
<dbReference type="PANTHER" id="PTHR46353">
    <property type="entry name" value="ZINC FINGER PROTEIN 5"/>
    <property type="match status" value="1"/>
</dbReference>
<evidence type="ECO:0000313" key="5">
    <source>
        <dbReference type="EMBL" id="WOH13047.1"/>
    </source>
</evidence>
<reference evidence="5" key="2">
    <citation type="submission" date="2022-03" db="EMBL/GenBank/DDBJ databases">
        <title>Draft title - Genomic analysis of global carrot germplasm unveils the trajectory of domestication and the origin of high carotenoid orange carrot.</title>
        <authorList>
            <person name="Iorizzo M."/>
            <person name="Ellison S."/>
            <person name="Senalik D."/>
            <person name="Macko-Podgorni A."/>
            <person name="Grzebelus D."/>
            <person name="Bostan H."/>
            <person name="Rolling W."/>
            <person name="Curaba J."/>
            <person name="Simon P."/>
        </authorList>
    </citation>
    <scope>NUCLEOTIDE SEQUENCE</scope>
    <source>
        <tissue evidence="5">Leaf</tissue>
    </source>
</reference>
<evidence type="ECO:0000313" key="6">
    <source>
        <dbReference type="Proteomes" id="UP000077755"/>
    </source>
</evidence>
<dbReference type="PROSITE" id="PS00028">
    <property type="entry name" value="ZINC_FINGER_C2H2_1"/>
    <property type="match status" value="1"/>
</dbReference>
<evidence type="ECO:0000256" key="1">
    <source>
        <dbReference type="PROSITE-ProRule" id="PRU00042"/>
    </source>
</evidence>
<feature type="domain" description="C2H2-type" evidence="3">
    <location>
        <begin position="46"/>
        <end position="73"/>
    </location>
</feature>
<organism evidence="4">
    <name type="scientific">Daucus carota subsp. sativus</name>
    <name type="common">Carrot</name>
    <dbReference type="NCBI Taxonomy" id="79200"/>
    <lineage>
        <taxon>Eukaryota</taxon>
        <taxon>Viridiplantae</taxon>
        <taxon>Streptophyta</taxon>
        <taxon>Embryophyta</taxon>
        <taxon>Tracheophyta</taxon>
        <taxon>Spermatophyta</taxon>
        <taxon>Magnoliopsida</taxon>
        <taxon>eudicotyledons</taxon>
        <taxon>Gunneridae</taxon>
        <taxon>Pentapetalae</taxon>
        <taxon>asterids</taxon>
        <taxon>campanulids</taxon>
        <taxon>Apiales</taxon>
        <taxon>Apiaceae</taxon>
        <taxon>Apioideae</taxon>
        <taxon>Scandiceae</taxon>
        <taxon>Daucinae</taxon>
        <taxon>Daucus</taxon>
        <taxon>Daucus sect. Daucus</taxon>
    </lineage>
</organism>
<proteinExistence type="predicted"/>
<feature type="region of interest" description="Disordered" evidence="2">
    <location>
        <begin position="59"/>
        <end position="78"/>
    </location>
</feature>
<evidence type="ECO:0000313" key="4">
    <source>
        <dbReference type="EMBL" id="KZM85559.1"/>
    </source>
</evidence>
<dbReference type="SUPFAM" id="SSF57667">
    <property type="entry name" value="beta-beta-alpha zinc fingers"/>
    <property type="match status" value="1"/>
</dbReference>
<dbReference type="GO" id="GO:0003700">
    <property type="term" value="F:DNA-binding transcription factor activity"/>
    <property type="evidence" value="ECO:0007669"/>
    <property type="project" value="TreeGrafter"/>
</dbReference>